<feature type="compositionally biased region" description="Low complexity" evidence="6">
    <location>
        <begin position="1"/>
        <end position="22"/>
    </location>
</feature>
<dbReference type="Proteomes" id="UP001369815">
    <property type="component" value="Unassembled WGS sequence"/>
</dbReference>
<proteinExistence type="predicted"/>
<accession>A0AAX6MX46</accession>
<dbReference type="CDD" id="cd09270">
    <property type="entry name" value="RNase_H2-B"/>
    <property type="match status" value="1"/>
</dbReference>
<feature type="region of interest" description="Disordered" evidence="6">
    <location>
        <begin position="254"/>
        <end position="296"/>
    </location>
</feature>
<dbReference type="GO" id="GO:0032299">
    <property type="term" value="C:ribonuclease H2 complex"/>
    <property type="evidence" value="ECO:0007669"/>
    <property type="project" value="InterPro"/>
</dbReference>
<feature type="domain" description="Rnh202 triple barrel" evidence="8">
    <location>
        <begin position="44"/>
        <end position="131"/>
    </location>
</feature>
<dbReference type="EMBL" id="JBANMG010000002">
    <property type="protein sequence ID" value="KAK6956771.1"/>
    <property type="molecule type" value="Genomic_DNA"/>
</dbReference>
<dbReference type="PANTHER" id="PTHR13383:SF11">
    <property type="entry name" value="RIBONUCLEASE H2 SUBUNIT B"/>
    <property type="match status" value="1"/>
</dbReference>
<protein>
    <recommendedName>
        <fullName evidence="2">Ribonuclease H2 subunit B</fullName>
    </recommendedName>
    <alternativeName>
        <fullName evidence="5">Ribonuclease HI subunit B</fullName>
    </alternativeName>
</protein>
<feature type="compositionally biased region" description="Polar residues" evidence="6">
    <location>
        <begin position="23"/>
        <end position="39"/>
    </location>
</feature>
<feature type="region of interest" description="Disordered" evidence="6">
    <location>
        <begin position="1"/>
        <end position="41"/>
    </location>
</feature>
<sequence length="455" mass="50166">MARTTRSKASASTAATSETKSTPSNTKSRYTLPTESTNPPKLFILPTSATKDAKIVSLLNPRYTKPTRYLVCPETGIYEFTRIAAPKATPRSWLIECGNTGKVEEKTSEDGAELGAYITKGADLYVATLIDPLFLILPAFAAQSANTKDEKRMFISSDDHLDSIREKSPHLSEILRWGNIRTLLESRMAAICDTAEAGDETMFRFNEDKLLTEVLSKAQKMSEQSLPKSMEEKFVTKALEAPVVGMKRENTTTLSISQTEAQVQSETPASTSTVSTPKPESVESQSSALSTGTAPSLVSEVSTAATSVVEESITTTTTAAELTPSLGASPEITTLQRLRTAFNFICSCYIAPSQVTRLQTKLKEQKPPPIDFTPLDNYLEEISKLRQELAAARSVGDYSRKRVLDEEELADRAEKKRRKEEEEKRKKAGESKGVRDLKKVNTVGMKKMSDFFKKK</sequence>
<dbReference type="AlphaFoldDB" id="A0AAX6MX46"/>
<dbReference type="Gene3D" id="1.10.20.120">
    <property type="match status" value="1"/>
</dbReference>
<dbReference type="GO" id="GO:0006401">
    <property type="term" value="P:RNA catabolic process"/>
    <property type="evidence" value="ECO:0007669"/>
    <property type="project" value="TreeGrafter"/>
</dbReference>
<keyword evidence="10" id="KW-1185">Reference proteome</keyword>
<dbReference type="Pfam" id="PF09468">
    <property type="entry name" value="RNase_H2-Ydr279"/>
    <property type="match status" value="1"/>
</dbReference>
<evidence type="ECO:0000259" key="7">
    <source>
        <dbReference type="Pfam" id="PF09468"/>
    </source>
</evidence>
<evidence type="ECO:0000256" key="5">
    <source>
        <dbReference type="ARBA" id="ARBA00033464"/>
    </source>
</evidence>
<dbReference type="InterPro" id="IPR041195">
    <property type="entry name" value="Rnh202_N"/>
</dbReference>
<organism evidence="9 10">
    <name type="scientific">Daldinia eschscholtzii</name>
    <dbReference type="NCBI Taxonomy" id="292717"/>
    <lineage>
        <taxon>Eukaryota</taxon>
        <taxon>Fungi</taxon>
        <taxon>Dikarya</taxon>
        <taxon>Ascomycota</taxon>
        <taxon>Pezizomycotina</taxon>
        <taxon>Sordariomycetes</taxon>
        <taxon>Xylariomycetidae</taxon>
        <taxon>Xylariales</taxon>
        <taxon>Hypoxylaceae</taxon>
        <taxon>Daldinia</taxon>
    </lineage>
</organism>
<dbReference type="PANTHER" id="PTHR13383">
    <property type="entry name" value="RIBONUCLEASE H2 SUBUNIT B"/>
    <property type="match status" value="1"/>
</dbReference>
<comment type="caution">
    <text evidence="9">The sequence shown here is derived from an EMBL/GenBank/DDBJ whole genome shotgun (WGS) entry which is preliminary data.</text>
</comment>
<reference evidence="9 10" key="1">
    <citation type="journal article" date="2024" name="Front Chem Biol">
        <title>Unveiling the potential of Daldinia eschscholtzii MFLUCC 19-0629 through bioactivity and bioinformatics studies for enhanced sustainable agriculture production.</title>
        <authorList>
            <person name="Brooks S."/>
            <person name="Weaver J.A."/>
            <person name="Klomchit A."/>
            <person name="Alharthi S.A."/>
            <person name="Onlamun T."/>
            <person name="Nurani R."/>
            <person name="Vong T.K."/>
            <person name="Alberti F."/>
            <person name="Greco C."/>
        </authorList>
    </citation>
    <scope>NUCLEOTIDE SEQUENCE [LARGE SCALE GENOMIC DNA]</scope>
    <source>
        <strain evidence="9">MFLUCC 19-0629</strain>
    </source>
</reference>
<gene>
    <name evidence="9" type="ORF">Daesc_002051</name>
</gene>
<comment type="subcellular location">
    <subcellularLocation>
        <location evidence="1">Nucleus</location>
    </subcellularLocation>
</comment>
<evidence type="ECO:0000256" key="3">
    <source>
        <dbReference type="ARBA" id="ARBA00023242"/>
    </source>
</evidence>
<evidence type="ECO:0000256" key="6">
    <source>
        <dbReference type="SAM" id="MobiDB-lite"/>
    </source>
</evidence>
<dbReference type="InterPro" id="IPR040456">
    <property type="entry name" value="RNase_H2_suB"/>
</dbReference>
<evidence type="ECO:0000259" key="8">
    <source>
        <dbReference type="Pfam" id="PF17745"/>
    </source>
</evidence>
<name>A0AAX6MX46_9PEZI</name>
<dbReference type="InterPro" id="IPR019024">
    <property type="entry name" value="RNase_H2_suB_wHTH"/>
</dbReference>
<evidence type="ECO:0000256" key="4">
    <source>
        <dbReference type="ARBA" id="ARBA00024778"/>
    </source>
</evidence>
<evidence type="ECO:0000313" key="9">
    <source>
        <dbReference type="EMBL" id="KAK6956771.1"/>
    </source>
</evidence>
<evidence type="ECO:0000313" key="10">
    <source>
        <dbReference type="Proteomes" id="UP001369815"/>
    </source>
</evidence>
<dbReference type="GO" id="GO:0005654">
    <property type="term" value="C:nucleoplasm"/>
    <property type="evidence" value="ECO:0007669"/>
    <property type="project" value="TreeGrafter"/>
</dbReference>
<keyword evidence="3" id="KW-0539">Nucleus</keyword>
<feature type="region of interest" description="Disordered" evidence="6">
    <location>
        <begin position="409"/>
        <end position="441"/>
    </location>
</feature>
<feature type="domain" description="Ribonuclease H2 subunit B wHTH" evidence="7">
    <location>
        <begin position="134"/>
        <end position="358"/>
    </location>
</feature>
<feature type="compositionally biased region" description="Basic and acidic residues" evidence="6">
    <location>
        <begin position="409"/>
        <end position="439"/>
    </location>
</feature>
<evidence type="ECO:0000256" key="2">
    <source>
        <dbReference type="ARBA" id="ARBA00019062"/>
    </source>
</evidence>
<comment type="function">
    <text evidence="4">Non catalytic subunit of RNase H2, an endonuclease that specifically degrades the RNA of RNA:DNA hybrids. Participates in DNA replication, possibly by mediating the removal of lagging-strand Okazaki fragment RNA primers during DNA replication. Mediates the excision of single ribonucleotides from DNA:RNA duplexes.</text>
</comment>
<dbReference type="Pfam" id="PF17745">
    <property type="entry name" value="Ydr279_N"/>
    <property type="match status" value="1"/>
</dbReference>
<evidence type="ECO:0000256" key="1">
    <source>
        <dbReference type="ARBA" id="ARBA00004123"/>
    </source>
</evidence>